<keyword evidence="1" id="KW-0732">Signal</keyword>
<evidence type="ECO:0000313" key="3">
    <source>
        <dbReference type="EMBL" id="SMD32758.1"/>
    </source>
</evidence>
<sequence length="249" mass="25796">MKNTIVLFAIIVVSSGVPLFAQQAVERALGDFKSVSVDYGIQAELLKGTSNKVVLTVSGTKEDKVTSEIEAGQLLLTFKNTNKLDGVSVSAKIYTTSAMEGIDVRNGATLSVKDAPAASDLKIVVTTGSKLDMTAKTRSAVVSIGRSAKAQLAIEANELDATIAGNGKLDITGKVEELKVNANTSGVYKGFGLQCKTLTAQAHGNGRAEVSVSESLVANVVSGGKVIYMGNPTLKVNATSSGTVEKAEN</sequence>
<protein>
    <submittedName>
        <fullName evidence="3">Putative auto-transporter adhesin, head GIN domain</fullName>
    </submittedName>
</protein>
<dbReference type="Pfam" id="PF10988">
    <property type="entry name" value="DUF2807"/>
    <property type="match status" value="1"/>
</dbReference>
<dbReference type="InterPro" id="IPR021255">
    <property type="entry name" value="DUF2807"/>
</dbReference>
<dbReference type="STRING" id="692418.SAMN04488029_1109"/>
<dbReference type="AlphaFoldDB" id="A0A1W2G8V3"/>
<dbReference type="EMBL" id="FWYF01000001">
    <property type="protein sequence ID" value="SMD32758.1"/>
    <property type="molecule type" value="Genomic_DNA"/>
</dbReference>
<feature type="signal peptide" evidence="1">
    <location>
        <begin position="1"/>
        <end position="21"/>
    </location>
</feature>
<reference evidence="3 4" key="1">
    <citation type="submission" date="2017-04" db="EMBL/GenBank/DDBJ databases">
        <authorList>
            <person name="Afonso C.L."/>
            <person name="Miller P.J."/>
            <person name="Scott M.A."/>
            <person name="Spackman E."/>
            <person name="Goraichik I."/>
            <person name="Dimitrov K.M."/>
            <person name="Suarez D.L."/>
            <person name="Swayne D.E."/>
        </authorList>
    </citation>
    <scope>NUCLEOTIDE SEQUENCE [LARGE SCALE GENOMIC DNA]</scope>
    <source>
        <strain evidence="3 4">DSM 26133</strain>
    </source>
</reference>
<accession>A0A1W2G8V3</accession>
<feature type="domain" description="Putative auto-transporter adhesin head GIN" evidence="2">
    <location>
        <begin position="31"/>
        <end position="232"/>
    </location>
</feature>
<evidence type="ECO:0000259" key="2">
    <source>
        <dbReference type="Pfam" id="PF10988"/>
    </source>
</evidence>
<evidence type="ECO:0000256" key="1">
    <source>
        <dbReference type="SAM" id="SignalP"/>
    </source>
</evidence>
<dbReference type="Gene3D" id="2.160.20.120">
    <property type="match status" value="1"/>
</dbReference>
<proteinExistence type="predicted"/>
<dbReference type="OrthoDB" id="680270at2"/>
<gene>
    <name evidence="3" type="ORF">SAMN04488029_1109</name>
</gene>
<dbReference type="RefSeq" id="WP_084371404.1">
    <property type="nucleotide sequence ID" value="NZ_FWYF01000001.1"/>
</dbReference>
<dbReference type="Proteomes" id="UP000192472">
    <property type="component" value="Unassembled WGS sequence"/>
</dbReference>
<feature type="chain" id="PRO_5012529219" evidence="1">
    <location>
        <begin position="22"/>
        <end position="249"/>
    </location>
</feature>
<keyword evidence="4" id="KW-1185">Reference proteome</keyword>
<name>A0A1W2G8V3_REIFA</name>
<organism evidence="3 4">
    <name type="scientific">Reichenbachiella faecimaris</name>
    <dbReference type="NCBI Taxonomy" id="692418"/>
    <lineage>
        <taxon>Bacteria</taxon>
        <taxon>Pseudomonadati</taxon>
        <taxon>Bacteroidota</taxon>
        <taxon>Cytophagia</taxon>
        <taxon>Cytophagales</taxon>
        <taxon>Reichenbachiellaceae</taxon>
        <taxon>Reichenbachiella</taxon>
    </lineage>
</organism>
<evidence type="ECO:0000313" key="4">
    <source>
        <dbReference type="Proteomes" id="UP000192472"/>
    </source>
</evidence>